<dbReference type="PANTHER" id="PTHR23227">
    <property type="entry name" value="BUCENTAUR RELATED"/>
    <property type="match status" value="1"/>
</dbReference>
<reference evidence="1" key="1">
    <citation type="submission" date="2025-08" db="UniProtKB">
        <authorList>
            <consortium name="RefSeq"/>
        </authorList>
    </citation>
    <scope>IDENTIFICATION</scope>
</reference>
<evidence type="ECO:0000313" key="1">
    <source>
        <dbReference type="RefSeq" id="XP_016455483.1"/>
    </source>
</evidence>
<organism evidence="1">
    <name type="scientific">Nicotiana tabacum</name>
    <name type="common">Common tobacco</name>
    <dbReference type="NCBI Taxonomy" id="4097"/>
    <lineage>
        <taxon>Eukaryota</taxon>
        <taxon>Viridiplantae</taxon>
        <taxon>Streptophyta</taxon>
        <taxon>Embryophyta</taxon>
        <taxon>Tracheophyta</taxon>
        <taxon>Spermatophyta</taxon>
        <taxon>Magnoliopsida</taxon>
        <taxon>eudicotyledons</taxon>
        <taxon>Gunneridae</taxon>
        <taxon>Pentapetalae</taxon>
        <taxon>asterids</taxon>
        <taxon>lamiids</taxon>
        <taxon>Solanales</taxon>
        <taxon>Solanaceae</taxon>
        <taxon>Nicotianoideae</taxon>
        <taxon>Nicotianeae</taxon>
        <taxon>Nicotiana</taxon>
    </lineage>
</organism>
<accession>A0A1S3YTL9</accession>
<dbReference type="STRING" id="4097.A0A1S3YTL9"/>
<dbReference type="Gene3D" id="3.60.10.10">
    <property type="entry name" value="Endonuclease/exonuclease/phosphatase"/>
    <property type="match status" value="1"/>
</dbReference>
<dbReference type="PANTHER" id="PTHR23227:SF67">
    <property type="entry name" value="CRANIOFACIAL DEVELOPMENT PROTEIN 2-LIKE"/>
    <property type="match status" value="1"/>
</dbReference>
<dbReference type="KEGG" id="nta:107779546"/>
<dbReference type="InterPro" id="IPR036691">
    <property type="entry name" value="Endo/exonu/phosph_ase_sf"/>
</dbReference>
<sequence length="151" mass="16852">MHMGINCGTQEARRARMECGTPPTEKLFIGGDINGHIGLSVGGYGEVYSGFGFEDRNGGGTSLLDFSRAFELVIMNSIFSKKDEHLITFRSMVATTQIDYRILKRCDRGLCKDCKVIPSENLATQHKLLVMDVGSLIKRKKRLVQGQPRIR</sequence>
<dbReference type="OrthoDB" id="418748at2759"/>
<dbReference type="AlphaFoldDB" id="A0A1S3YTL9"/>
<protein>
    <submittedName>
        <fullName evidence="1">Craniofacial development protein 2-like</fullName>
    </submittedName>
</protein>
<dbReference type="PaxDb" id="4097-A0A1S3YTL9"/>
<dbReference type="InterPro" id="IPR027124">
    <property type="entry name" value="Swc5/CFDP1/2"/>
</dbReference>
<dbReference type="RefSeq" id="XP_016455483.1">
    <property type="nucleotide sequence ID" value="XM_016599997.1"/>
</dbReference>
<name>A0A1S3YTL9_TOBAC</name>
<proteinExistence type="predicted"/>
<gene>
    <name evidence="1" type="primary">LOC107779546</name>
</gene>